<evidence type="ECO:0000313" key="2">
    <source>
        <dbReference type="EMBL" id="MBL6453841.1"/>
    </source>
</evidence>
<dbReference type="EMBL" id="JAEUXJ010000001">
    <property type="protein sequence ID" value="MBL6453841.1"/>
    <property type="molecule type" value="Genomic_DNA"/>
</dbReference>
<organism evidence="2 3">
    <name type="scientific">Belnapia mucosa</name>
    <dbReference type="NCBI Taxonomy" id="2804532"/>
    <lineage>
        <taxon>Bacteria</taxon>
        <taxon>Pseudomonadati</taxon>
        <taxon>Pseudomonadota</taxon>
        <taxon>Alphaproteobacteria</taxon>
        <taxon>Acetobacterales</taxon>
        <taxon>Roseomonadaceae</taxon>
        <taxon>Belnapia</taxon>
    </lineage>
</organism>
<dbReference type="InterPro" id="IPR019734">
    <property type="entry name" value="TPR_rpt"/>
</dbReference>
<dbReference type="Proteomes" id="UP000606490">
    <property type="component" value="Unassembled WGS sequence"/>
</dbReference>
<keyword evidence="3" id="KW-1185">Reference proteome</keyword>
<keyword evidence="1" id="KW-0802">TPR repeat</keyword>
<dbReference type="Gene3D" id="1.25.40.10">
    <property type="entry name" value="Tetratricopeptide repeat domain"/>
    <property type="match status" value="1"/>
</dbReference>
<reference evidence="2 3" key="1">
    <citation type="submission" date="2021-01" db="EMBL/GenBank/DDBJ databases">
        <title>Belnapia mucosa sp. nov. and Belnapia arida sp. nov., isolated from the Tabernas Desert (Almeria, Spain).</title>
        <authorList>
            <person name="Molina-Menor E."/>
            <person name="Vidal-Verdu A."/>
            <person name="Calonge A."/>
            <person name="Satari L."/>
            <person name="Pereto Magraner J."/>
            <person name="Porcar Miralles M."/>
        </authorList>
    </citation>
    <scope>NUCLEOTIDE SEQUENCE [LARGE SCALE GENOMIC DNA]</scope>
    <source>
        <strain evidence="2 3">T6</strain>
    </source>
</reference>
<evidence type="ECO:0008006" key="4">
    <source>
        <dbReference type="Google" id="ProtNLM"/>
    </source>
</evidence>
<name>A0ABS1UWJ2_9PROT</name>
<dbReference type="PROSITE" id="PS50005">
    <property type="entry name" value="TPR"/>
    <property type="match status" value="1"/>
</dbReference>
<feature type="repeat" description="TPR" evidence="1">
    <location>
        <begin position="31"/>
        <end position="64"/>
    </location>
</feature>
<gene>
    <name evidence="2" type="ORF">JMJ55_00815</name>
</gene>
<evidence type="ECO:0000313" key="3">
    <source>
        <dbReference type="Proteomes" id="UP000606490"/>
    </source>
</evidence>
<proteinExistence type="predicted"/>
<sequence>MELARHAARHRRWARAERLYRLVLRLCPGQPKLWVQLGHMLKEQGAMAAALGAYRMAERLAPGEGDAVRHMAAVLERLLLKV</sequence>
<comment type="caution">
    <text evidence="2">The sequence shown here is derived from an EMBL/GenBank/DDBJ whole genome shotgun (WGS) entry which is preliminary data.</text>
</comment>
<dbReference type="Pfam" id="PF13428">
    <property type="entry name" value="TPR_14"/>
    <property type="match status" value="1"/>
</dbReference>
<accession>A0ABS1UWJ2</accession>
<dbReference type="RefSeq" id="WP_202823590.1">
    <property type="nucleotide sequence ID" value="NZ_JAEUXJ010000001.1"/>
</dbReference>
<dbReference type="InterPro" id="IPR011990">
    <property type="entry name" value="TPR-like_helical_dom_sf"/>
</dbReference>
<dbReference type="SUPFAM" id="SSF48452">
    <property type="entry name" value="TPR-like"/>
    <property type="match status" value="1"/>
</dbReference>
<evidence type="ECO:0000256" key="1">
    <source>
        <dbReference type="PROSITE-ProRule" id="PRU00339"/>
    </source>
</evidence>
<protein>
    <recommendedName>
        <fullName evidence="4">Tetratricopeptide repeat protein</fullName>
    </recommendedName>
</protein>